<reference evidence="1 2" key="1">
    <citation type="submission" date="2011-07" db="EMBL/GenBank/DDBJ databases">
        <title>Viral Tagging: a high-throughput approach to explore virus-host interactions.</title>
        <authorList>
            <person name="Deng L."/>
            <person name="Sullivan M.B."/>
            <person name="Poulos B."/>
            <person name="Ignacio Espinoza J.C."/>
        </authorList>
    </citation>
    <scope>NUCLEOTIDE SEQUENCE [LARGE SCALE GENOMIC DNA]</scope>
</reference>
<dbReference type="KEGG" id="vg:14005474"/>
<keyword evidence="2" id="KW-1185">Reference proteome</keyword>
<organism evidence="1 2">
    <name type="scientific">Synechococcus phage metaG-MbCM1</name>
    <dbReference type="NCBI Taxonomy" id="1079999"/>
    <lineage>
        <taxon>Viruses</taxon>
        <taxon>Duplodnaviria</taxon>
        <taxon>Heunggongvirae</taxon>
        <taxon>Uroviricota</taxon>
        <taxon>Caudoviricetes</taxon>
        <taxon>Pantevenvirales</taxon>
        <taxon>Kyanoviridae</taxon>
        <taxon>Galenevirus</taxon>
        <taxon>Galenevirus mbcm1</taxon>
    </lineage>
</organism>
<sequence>MAIAELYSEVYSDAAAYRISSDTDKHTTYLDVNDDDGICD</sequence>
<dbReference type="RefSeq" id="YP_007001701.1">
    <property type="nucleotide sequence ID" value="NC_019443.1"/>
</dbReference>
<protein>
    <submittedName>
        <fullName evidence="1">Uncharacterized protein</fullName>
    </submittedName>
</protein>
<accession>H8ZNI9</accession>
<evidence type="ECO:0000313" key="2">
    <source>
        <dbReference type="Proteomes" id="UP000007597"/>
    </source>
</evidence>
<dbReference type="EMBL" id="JN371769">
    <property type="protein sequence ID" value="AFD03050.1"/>
    <property type="molecule type" value="Genomic_DNA"/>
</dbReference>
<dbReference type="OrthoDB" id="26711at10239"/>
<dbReference type="GeneID" id="14005474"/>
<dbReference type="Proteomes" id="UP000007597">
    <property type="component" value="Segment"/>
</dbReference>
<proteinExistence type="predicted"/>
<name>H8ZNI9_9CAUD</name>
<evidence type="ECO:0000313" key="1">
    <source>
        <dbReference type="EMBL" id="AFD03050.1"/>
    </source>
</evidence>